<evidence type="ECO:0000256" key="5">
    <source>
        <dbReference type="ARBA" id="ARBA00022777"/>
    </source>
</evidence>
<dbReference type="EC" id="2.7.11.1" evidence="1"/>
<evidence type="ECO:0000256" key="1">
    <source>
        <dbReference type="ARBA" id="ARBA00012513"/>
    </source>
</evidence>
<dbReference type="InterPro" id="IPR000719">
    <property type="entry name" value="Prot_kinase_dom"/>
</dbReference>
<keyword evidence="5 11" id="KW-0418">Kinase</keyword>
<dbReference type="GO" id="GO:0000245">
    <property type="term" value="P:spliceosomal complex assembly"/>
    <property type="evidence" value="ECO:0007669"/>
    <property type="project" value="TreeGrafter"/>
</dbReference>
<dbReference type="Pfam" id="PF00069">
    <property type="entry name" value="Pkinase"/>
    <property type="match status" value="2"/>
</dbReference>
<dbReference type="GO" id="GO:0004674">
    <property type="term" value="F:protein serine/threonine kinase activity"/>
    <property type="evidence" value="ECO:0007669"/>
    <property type="project" value="UniProtKB-KW"/>
</dbReference>
<dbReference type="InterPro" id="IPR051334">
    <property type="entry name" value="SRPK"/>
</dbReference>
<dbReference type="CDD" id="cd14136">
    <property type="entry name" value="STKc_SRPK"/>
    <property type="match status" value="1"/>
</dbReference>
<feature type="region of interest" description="Disordered" evidence="9">
    <location>
        <begin position="1"/>
        <end position="24"/>
    </location>
</feature>
<dbReference type="Gene3D" id="3.30.200.20">
    <property type="entry name" value="Phosphorylase Kinase, domain 1"/>
    <property type="match status" value="1"/>
</dbReference>
<dbReference type="AlphaFoldDB" id="A0A5B8MKA6"/>
<evidence type="ECO:0000256" key="8">
    <source>
        <dbReference type="ARBA" id="ARBA00048679"/>
    </source>
</evidence>
<feature type="compositionally biased region" description="Basic residues" evidence="9">
    <location>
        <begin position="204"/>
        <end position="214"/>
    </location>
</feature>
<evidence type="ECO:0000256" key="2">
    <source>
        <dbReference type="ARBA" id="ARBA00022527"/>
    </source>
</evidence>
<proteinExistence type="predicted"/>
<dbReference type="GO" id="GO:0005524">
    <property type="term" value="F:ATP binding"/>
    <property type="evidence" value="ECO:0007669"/>
    <property type="project" value="UniProtKB-KW"/>
</dbReference>
<dbReference type="GO" id="GO:0050684">
    <property type="term" value="P:regulation of mRNA processing"/>
    <property type="evidence" value="ECO:0007669"/>
    <property type="project" value="TreeGrafter"/>
</dbReference>
<evidence type="ECO:0000256" key="9">
    <source>
        <dbReference type="SAM" id="MobiDB-lite"/>
    </source>
</evidence>
<evidence type="ECO:0000313" key="12">
    <source>
        <dbReference type="Proteomes" id="UP000316726"/>
    </source>
</evidence>
<gene>
    <name evidence="11" type="ORF">A3770_04p33370</name>
</gene>
<feature type="compositionally biased region" description="Basic residues" evidence="9">
    <location>
        <begin position="255"/>
        <end position="266"/>
    </location>
</feature>
<dbReference type="OrthoDB" id="2649at2759"/>
<evidence type="ECO:0000256" key="6">
    <source>
        <dbReference type="ARBA" id="ARBA00022840"/>
    </source>
</evidence>
<dbReference type="InterPro" id="IPR011009">
    <property type="entry name" value="Kinase-like_dom_sf"/>
</dbReference>
<name>A0A5B8MKA6_9CHLO</name>
<evidence type="ECO:0000256" key="4">
    <source>
        <dbReference type="ARBA" id="ARBA00022741"/>
    </source>
</evidence>
<dbReference type="Gene3D" id="1.10.510.10">
    <property type="entry name" value="Transferase(Phosphotransferase) domain 1"/>
    <property type="match status" value="1"/>
</dbReference>
<dbReference type="PROSITE" id="PS50011">
    <property type="entry name" value="PROTEIN_KINASE_DOM"/>
    <property type="match status" value="1"/>
</dbReference>
<keyword evidence="3" id="KW-0808">Transferase</keyword>
<comment type="catalytic activity">
    <reaction evidence="8">
        <text>L-seryl-[protein] + ATP = O-phospho-L-seryl-[protein] + ADP + H(+)</text>
        <dbReference type="Rhea" id="RHEA:17989"/>
        <dbReference type="Rhea" id="RHEA-COMP:9863"/>
        <dbReference type="Rhea" id="RHEA-COMP:11604"/>
        <dbReference type="ChEBI" id="CHEBI:15378"/>
        <dbReference type="ChEBI" id="CHEBI:29999"/>
        <dbReference type="ChEBI" id="CHEBI:30616"/>
        <dbReference type="ChEBI" id="CHEBI:83421"/>
        <dbReference type="ChEBI" id="CHEBI:456216"/>
        <dbReference type="EC" id="2.7.11.1"/>
    </reaction>
</comment>
<feature type="region of interest" description="Disordered" evidence="9">
    <location>
        <begin position="202"/>
        <end position="309"/>
    </location>
</feature>
<organism evidence="11 12">
    <name type="scientific">Chloropicon primus</name>
    <dbReference type="NCBI Taxonomy" id="1764295"/>
    <lineage>
        <taxon>Eukaryota</taxon>
        <taxon>Viridiplantae</taxon>
        <taxon>Chlorophyta</taxon>
        <taxon>Chloropicophyceae</taxon>
        <taxon>Chloropicales</taxon>
        <taxon>Chloropicaceae</taxon>
        <taxon>Chloropicon</taxon>
    </lineage>
</organism>
<evidence type="ECO:0000256" key="3">
    <source>
        <dbReference type="ARBA" id="ARBA00022679"/>
    </source>
</evidence>
<dbReference type="PROSITE" id="PS00108">
    <property type="entry name" value="PROTEIN_KINASE_ST"/>
    <property type="match status" value="1"/>
</dbReference>
<accession>A0A5B8MKA6</accession>
<dbReference type="InterPro" id="IPR008271">
    <property type="entry name" value="Ser/Thr_kinase_AS"/>
</dbReference>
<feature type="domain" description="Protein kinase" evidence="10">
    <location>
        <begin position="42"/>
        <end position="489"/>
    </location>
</feature>
<keyword evidence="6" id="KW-0067">ATP-binding</keyword>
<dbReference type="PANTHER" id="PTHR47634:SF9">
    <property type="entry name" value="PROTEIN KINASE DOMAIN-CONTAINING PROTEIN-RELATED"/>
    <property type="match status" value="1"/>
</dbReference>
<protein>
    <recommendedName>
        <fullName evidence="1">non-specific serine/threonine protein kinase</fullName>
        <ecNumber evidence="1">2.7.11.1</ecNumber>
    </recommendedName>
</protein>
<evidence type="ECO:0000256" key="7">
    <source>
        <dbReference type="ARBA" id="ARBA00047899"/>
    </source>
</evidence>
<dbReference type="Proteomes" id="UP000316726">
    <property type="component" value="Chromosome 4"/>
</dbReference>
<dbReference type="EMBL" id="CP031037">
    <property type="protein sequence ID" value="QDZ20819.1"/>
    <property type="molecule type" value="Genomic_DNA"/>
</dbReference>
<dbReference type="STRING" id="1764295.A0A5B8MKA6"/>
<evidence type="ECO:0000259" key="10">
    <source>
        <dbReference type="PROSITE" id="PS50011"/>
    </source>
</evidence>
<keyword evidence="4" id="KW-0547">Nucleotide-binding</keyword>
<dbReference type="SUPFAM" id="SSF56112">
    <property type="entry name" value="Protein kinase-like (PK-like)"/>
    <property type="match status" value="1"/>
</dbReference>
<dbReference type="PANTHER" id="PTHR47634">
    <property type="entry name" value="PROTEIN KINASE DOMAIN-CONTAINING PROTEIN-RELATED"/>
    <property type="match status" value="1"/>
</dbReference>
<evidence type="ECO:0000313" key="11">
    <source>
        <dbReference type="EMBL" id="QDZ20819.1"/>
    </source>
</evidence>
<keyword evidence="2" id="KW-0723">Serine/threonine-protein kinase</keyword>
<comment type="catalytic activity">
    <reaction evidence="7">
        <text>L-threonyl-[protein] + ATP = O-phospho-L-threonyl-[protein] + ADP + H(+)</text>
        <dbReference type="Rhea" id="RHEA:46608"/>
        <dbReference type="Rhea" id="RHEA-COMP:11060"/>
        <dbReference type="Rhea" id="RHEA-COMP:11605"/>
        <dbReference type="ChEBI" id="CHEBI:15378"/>
        <dbReference type="ChEBI" id="CHEBI:30013"/>
        <dbReference type="ChEBI" id="CHEBI:30616"/>
        <dbReference type="ChEBI" id="CHEBI:61977"/>
        <dbReference type="ChEBI" id="CHEBI:456216"/>
        <dbReference type="EC" id="2.7.11.1"/>
    </reaction>
</comment>
<reference evidence="11 12" key="1">
    <citation type="submission" date="2018-07" db="EMBL/GenBank/DDBJ databases">
        <title>The complete nuclear genome of the prasinophyte Chloropicon primus (CCMP1205).</title>
        <authorList>
            <person name="Pombert J.-F."/>
            <person name="Otis C."/>
            <person name="Turmel M."/>
            <person name="Lemieux C."/>
        </authorList>
    </citation>
    <scope>NUCLEOTIDE SEQUENCE [LARGE SCALE GENOMIC DNA]</scope>
    <source>
        <strain evidence="11 12">CCMP1205</strain>
    </source>
</reference>
<dbReference type="SMART" id="SM00220">
    <property type="entry name" value="S_TKc"/>
    <property type="match status" value="1"/>
</dbReference>
<dbReference type="FunFam" id="1.10.510.10:FF:000339">
    <property type="entry name" value="Serine/threonine-protein kinase SRPK-like protein"/>
    <property type="match status" value="1"/>
</dbReference>
<keyword evidence="12" id="KW-1185">Reference proteome</keyword>
<sequence length="490" mass="55254">MGEESARSASCSTTSDVEDEEDYRRGGYHPCRIGDAFKDGKYTVVRKLGWGHFSTVWLVKINNASGDGNGNAGGEKAVYGALKIQKSASHYTEAARDEIKILKQIREADQERKVPVAHLLDWFEHVGPNGTHVCIVMESLGDNLLTLVKLYDYRGIPMEVVKMVARCSLQALDFLHSKLQIIHTDLKPENILLMGKVPKMLIKEKRKPKKKKKRQENGNGEKLSEGKAQQQAAQPVHPEGKIAKLLASGQPLTKNQKKKLKKKQKKVAAMSSNPEAERAEETAPEASPGGKETEVEASQTAREEEVKEEEVKMAAEELANLESQIPKDCKVIDLGNACWTYKKFTSDIQTRQYRCPEVILGASYSTPADVWSLACIIFELITGDYLFEPKTGGDYSRDEDHLALFQEALGKMPKRIALKGKYARDFFNRNGELRHIKKLQHWPLTDVFIDKYEIEPEEAECIASFLYPMLEYEPEKRATAFECLQHPWLA</sequence>